<evidence type="ECO:0000259" key="7">
    <source>
        <dbReference type="PROSITE" id="PS50850"/>
    </source>
</evidence>
<evidence type="ECO:0000256" key="1">
    <source>
        <dbReference type="ARBA" id="ARBA00004141"/>
    </source>
</evidence>
<feature type="transmembrane region" description="Helical" evidence="6">
    <location>
        <begin position="189"/>
        <end position="208"/>
    </location>
</feature>
<feature type="transmembrane region" description="Helical" evidence="6">
    <location>
        <begin position="247"/>
        <end position="266"/>
    </location>
</feature>
<evidence type="ECO:0000256" key="2">
    <source>
        <dbReference type="ARBA" id="ARBA00022692"/>
    </source>
</evidence>
<name>A0A9P9WFC6_9PEZI</name>
<organism evidence="8 9">
    <name type="scientific">Neoarthrinium moseri</name>
    <dbReference type="NCBI Taxonomy" id="1658444"/>
    <lineage>
        <taxon>Eukaryota</taxon>
        <taxon>Fungi</taxon>
        <taxon>Dikarya</taxon>
        <taxon>Ascomycota</taxon>
        <taxon>Pezizomycotina</taxon>
        <taxon>Sordariomycetes</taxon>
        <taxon>Xylariomycetidae</taxon>
        <taxon>Amphisphaeriales</taxon>
        <taxon>Apiosporaceae</taxon>
        <taxon>Neoarthrinium</taxon>
    </lineage>
</organism>
<proteinExistence type="predicted"/>
<comment type="caution">
    <text evidence="8">The sequence shown here is derived from an EMBL/GenBank/DDBJ whole genome shotgun (WGS) entry which is preliminary data.</text>
</comment>
<gene>
    <name evidence="8" type="ORF">JX265_009687</name>
</gene>
<sequence>MSTLMVPNPGPSAIAPLASRLPMTTNSLASGSHNNDNRQPQSTSNPYGIFPSWAKKLPVPAVVLPSSPSSSEQEHKDDGGNEKTDAAVVAVAPQDTERKLLKTADCKQYLAFGFPFAKKWLILCILFLCQVSMNLNTTLYSNGITGITEHFGLGSTDAAVWGAAAFLITYAFGCELWAPWSEEFGRKWVLQLSLLLVNAMAVGVALAPGIGSLIAFRALGGLFTAGGSVTLAVITDMFEPHDSWYQYATLFIVFSSVGGSIIGPIAGGFLEVYAPWQWTIWTQLLVGVAVQLLHLVVVPETRATVLTDRLARQWRAGADPEKPTDVYGPGELAERRIDWRETLDVWKRPFEFLVTEPIVLSLALLSGFSDALIFMQVQSFQIVYARWGFGPIELGYTFIPLFIGYIIAALLYIPVIRRGIAQRALDRNDEHAQYEGRLKVLLFLAPLLPVGLLLFGLTATLPAASVHWIGSMVASCIIGIANFAIYESTIEYTLRSYGAYAASATGGNGWARDFLAGVLTPAAVPMYTNFGTKESSPFHATMTLFAISVLLTGSVYWVYFRGADLRRRSRYAQHLAVLESEEGGEVPAFAGPDVLPGSRAASRDVTPAQTPRTTPRQSRDFGALRTVPGMPRARGSSIEMTDLVEAEEEA</sequence>
<keyword evidence="4 6" id="KW-0472">Membrane</keyword>
<evidence type="ECO:0000256" key="4">
    <source>
        <dbReference type="ARBA" id="ARBA00023136"/>
    </source>
</evidence>
<accession>A0A9P9WFC6</accession>
<feature type="transmembrane region" description="Helical" evidence="6">
    <location>
        <begin position="357"/>
        <end position="377"/>
    </location>
</feature>
<dbReference type="SUPFAM" id="SSF103473">
    <property type="entry name" value="MFS general substrate transporter"/>
    <property type="match status" value="1"/>
</dbReference>
<dbReference type="InterPro" id="IPR011701">
    <property type="entry name" value="MFS"/>
</dbReference>
<evidence type="ECO:0000313" key="8">
    <source>
        <dbReference type="EMBL" id="KAI1861068.1"/>
    </source>
</evidence>
<evidence type="ECO:0000256" key="6">
    <source>
        <dbReference type="SAM" id="Phobius"/>
    </source>
</evidence>
<keyword evidence="3 6" id="KW-1133">Transmembrane helix</keyword>
<feature type="region of interest" description="Disordered" evidence="5">
    <location>
        <begin position="64"/>
        <end position="83"/>
    </location>
</feature>
<dbReference type="Proteomes" id="UP000829685">
    <property type="component" value="Unassembled WGS sequence"/>
</dbReference>
<evidence type="ECO:0000256" key="5">
    <source>
        <dbReference type="SAM" id="MobiDB-lite"/>
    </source>
</evidence>
<evidence type="ECO:0000256" key="3">
    <source>
        <dbReference type="ARBA" id="ARBA00022989"/>
    </source>
</evidence>
<dbReference type="PANTHER" id="PTHR23502">
    <property type="entry name" value="MAJOR FACILITATOR SUPERFAMILY"/>
    <property type="match status" value="1"/>
</dbReference>
<keyword evidence="2 6" id="KW-0812">Transmembrane</keyword>
<comment type="subcellular location">
    <subcellularLocation>
        <location evidence="1">Membrane</location>
        <topology evidence="1">Multi-pass membrane protein</topology>
    </subcellularLocation>
</comment>
<dbReference type="Gene3D" id="1.20.1250.20">
    <property type="entry name" value="MFS general substrate transporter like domains"/>
    <property type="match status" value="1"/>
</dbReference>
<keyword evidence="9" id="KW-1185">Reference proteome</keyword>
<dbReference type="PANTHER" id="PTHR23502:SF13">
    <property type="entry name" value="MULTIDRUG TRANSPORTER, PUTATIVE (AFU_ORTHOLOGUE AFUA_2G12550)-RELATED"/>
    <property type="match status" value="1"/>
</dbReference>
<dbReference type="InterPro" id="IPR036259">
    <property type="entry name" value="MFS_trans_sf"/>
</dbReference>
<feature type="region of interest" description="Disordered" evidence="5">
    <location>
        <begin position="587"/>
        <end position="650"/>
    </location>
</feature>
<dbReference type="EMBL" id="JAFIMR010000030">
    <property type="protein sequence ID" value="KAI1861068.1"/>
    <property type="molecule type" value="Genomic_DNA"/>
</dbReference>
<feature type="transmembrane region" description="Helical" evidence="6">
    <location>
        <begin position="397"/>
        <end position="417"/>
    </location>
</feature>
<evidence type="ECO:0000313" key="9">
    <source>
        <dbReference type="Proteomes" id="UP000829685"/>
    </source>
</evidence>
<feature type="compositionally biased region" description="Basic and acidic residues" evidence="5">
    <location>
        <begin position="72"/>
        <end position="83"/>
    </location>
</feature>
<feature type="transmembrane region" description="Helical" evidence="6">
    <location>
        <begin position="438"/>
        <end position="459"/>
    </location>
</feature>
<feature type="transmembrane region" description="Helical" evidence="6">
    <location>
        <begin position="159"/>
        <end position="177"/>
    </location>
</feature>
<dbReference type="GO" id="GO:0005886">
    <property type="term" value="C:plasma membrane"/>
    <property type="evidence" value="ECO:0007669"/>
    <property type="project" value="TreeGrafter"/>
</dbReference>
<feature type="transmembrane region" description="Helical" evidence="6">
    <location>
        <begin position="497"/>
        <end position="518"/>
    </location>
</feature>
<feature type="compositionally biased region" description="Polar residues" evidence="5">
    <location>
        <begin position="22"/>
        <end position="46"/>
    </location>
</feature>
<dbReference type="PROSITE" id="PS50850">
    <property type="entry name" value="MFS"/>
    <property type="match status" value="1"/>
</dbReference>
<feature type="domain" description="Major facilitator superfamily (MFS) profile" evidence="7">
    <location>
        <begin position="122"/>
        <end position="566"/>
    </location>
</feature>
<feature type="transmembrane region" description="Helical" evidence="6">
    <location>
        <begin position="465"/>
        <end position="485"/>
    </location>
</feature>
<feature type="transmembrane region" description="Helical" evidence="6">
    <location>
        <begin position="538"/>
        <end position="560"/>
    </location>
</feature>
<feature type="region of interest" description="Disordered" evidence="5">
    <location>
        <begin position="1"/>
        <end position="49"/>
    </location>
</feature>
<feature type="transmembrane region" description="Helical" evidence="6">
    <location>
        <begin position="278"/>
        <end position="298"/>
    </location>
</feature>
<dbReference type="InterPro" id="IPR020846">
    <property type="entry name" value="MFS_dom"/>
</dbReference>
<dbReference type="GO" id="GO:0022857">
    <property type="term" value="F:transmembrane transporter activity"/>
    <property type="evidence" value="ECO:0007669"/>
    <property type="project" value="InterPro"/>
</dbReference>
<reference evidence="8" key="1">
    <citation type="submission" date="2021-03" db="EMBL/GenBank/DDBJ databases">
        <title>Revisited historic fungal species revealed as producer of novel bioactive compounds through whole genome sequencing and comparative genomics.</title>
        <authorList>
            <person name="Vignolle G.A."/>
            <person name="Hochenegger N."/>
            <person name="Mach R.L."/>
            <person name="Mach-Aigner A.R."/>
            <person name="Javad Rahimi M."/>
            <person name="Salim K.A."/>
            <person name="Chan C.M."/>
            <person name="Lim L.B.L."/>
            <person name="Cai F."/>
            <person name="Druzhinina I.S."/>
            <person name="U'Ren J.M."/>
            <person name="Derntl C."/>
        </authorList>
    </citation>
    <scope>NUCLEOTIDE SEQUENCE</scope>
    <source>
        <strain evidence="8">TUCIM 5799</strain>
    </source>
</reference>
<protein>
    <recommendedName>
        <fullName evidence="7">Major facilitator superfamily (MFS) profile domain-containing protein</fullName>
    </recommendedName>
</protein>
<feature type="transmembrane region" description="Helical" evidence="6">
    <location>
        <begin position="214"/>
        <end position="235"/>
    </location>
</feature>
<dbReference type="Pfam" id="PF07690">
    <property type="entry name" value="MFS_1"/>
    <property type="match status" value="1"/>
</dbReference>
<feature type="compositionally biased region" description="Low complexity" evidence="5">
    <location>
        <begin position="606"/>
        <end position="616"/>
    </location>
</feature>
<dbReference type="AlphaFoldDB" id="A0A9P9WFC6"/>
<feature type="transmembrane region" description="Helical" evidence="6">
    <location>
        <begin position="120"/>
        <end position="139"/>
    </location>
</feature>